<dbReference type="GO" id="GO:0005829">
    <property type="term" value="C:cytosol"/>
    <property type="evidence" value="ECO:0007669"/>
    <property type="project" value="TreeGrafter"/>
</dbReference>
<dbReference type="Pfam" id="PF01979">
    <property type="entry name" value="Amidohydro_1"/>
    <property type="match status" value="1"/>
</dbReference>
<dbReference type="GO" id="GO:0046098">
    <property type="term" value="P:guanine metabolic process"/>
    <property type="evidence" value="ECO:0007669"/>
    <property type="project" value="TreeGrafter"/>
</dbReference>
<keyword evidence="6" id="KW-0378">Hydrolase</keyword>
<evidence type="ECO:0000256" key="2">
    <source>
        <dbReference type="ARBA" id="ARBA00004984"/>
    </source>
</evidence>
<dbReference type="RefSeq" id="XP_049260837.1">
    <property type="nucleotide sequence ID" value="XM_049409982.1"/>
</dbReference>
<dbReference type="AlphaFoldDB" id="A0A8J5UUG4"/>
<dbReference type="EC" id="3.5.4.3" evidence="4"/>
<comment type="cofactor">
    <cofactor evidence="1">
        <name>Zn(2+)</name>
        <dbReference type="ChEBI" id="CHEBI:29105"/>
    </cofactor>
</comment>
<evidence type="ECO:0000256" key="8">
    <source>
        <dbReference type="ARBA" id="ARBA00051148"/>
    </source>
</evidence>
<protein>
    <recommendedName>
        <fullName evidence="10">Probable guanine deaminase</fullName>
        <ecNumber evidence="4">3.5.4.3</ecNumber>
    </recommendedName>
    <alternativeName>
        <fullName evidence="11">Guanine aminohydrolase</fullName>
    </alternativeName>
</protein>
<evidence type="ECO:0000313" key="13">
    <source>
        <dbReference type="EMBL" id="KAG7660604.1"/>
    </source>
</evidence>
<dbReference type="FunFam" id="3.20.20.140:FF:000022">
    <property type="entry name" value="Guanine deaminase"/>
    <property type="match status" value="1"/>
</dbReference>
<gene>
    <name evidence="13" type="ORF">J8A68_005870</name>
</gene>
<name>A0A8J5UUG4_9ASCO</name>
<dbReference type="GO" id="GO:0008270">
    <property type="term" value="F:zinc ion binding"/>
    <property type="evidence" value="ECO:0007669"/>
    <property type="project" value="TreeGrafter"/>
</dbReference>
<dbReference type="InterPro" id="IPR006680">
    <property type="entry name" value="Amidohydro-rel"/>
</dbReference>
<comment type="catalytic activity">
    <reaction evidence="8">
        <text>guanine + H2O + H(+) = xanthine + NH4(+)</text>
        <dbReference type="Rhea" id="RHEA:14665"/>
        <dbReference type="ChEBI" id="CHEBI:15377"/>
        <dbReference type="ChEBI" id="CHEBI:15378"/>
        <dbReference type="ChEBI" id="CHEBI:16235"/>
        <dbReference type="ChEBI" id="CHEBI:17712"/>
        <dbReference type="ChEBI" id="CHEBI:28938"/>
        <dbReference type="EC" id="3.5.4.3"/>
    </reaction>
</comment>
<evidence type="ECO:0000256" key="10">
    <source>
        <dbReference type="ARBA" id="ARBA00069860"/>
    </source>
</evidence>
<dbReference type="OrthoDB" id="194468at2759"/>
<comment type="caution">
    <text evidence="13">The sequence shown here is derived from an EMBL/GenBank/DDBJ whole genome shotgun (WGS) entry which is preliminary data.</text>
</comment>
<accession>A0A8J5UUG4</accession>
<sequence length="535" mass="60907">MHSKDINEMTISSSSKVGSKTIKVKATKSIQYTLYYGTFIHTPELNNFEICFNTILGVNERGVIDFIYKDYKPEEHNDKSPIEFFLDSHDNDDHSRNRYRHGRLTLDYIDYSNDTDTFFMPGFIDTHIHASQFPNMGIGSDSTLLDWLNDYTFPLEKEFTDNNKEGKFQFSRDIYSKVINKTLSNGTTCASYFTTIDSATTNLFAELLLEMGQRGFVGKVCMNINDACEEYKESFEDCQESMENIIVHLSNINPDNETLVKPIVTPRFAPVCSKDLLGYLGELSRDNNLPIQTHISENKNEIELVKKLFPDFPNYSSVYDGFDLLTSSTILAHAIHLSPDERKLIKKRGCSISHCPTSNSFISSGEAPIKQFLYHDNINVSLGTDVSGGFEPSILATMKHSILVSHHRCMKSDKPNRDRLTISDAIYMATLGGAKAVGLEHMIGTFEIGKKFDAQLIDLSCEGSKVDVFDWQLPTSALEQNEKIRKMKDLLGKLIFCGDDRNCVKVWCNGRLIVDKHANRRYDRWVMVNKYELDE</sequence>
<evidence type="ECO:0000256" key="7">
    <source>
        <dbReference type="ARBA" id="ARBA00022833"/>
    </source>
</evidence>
<evidence type="ECO:0000259" key="12">
    <source>
        <dbReference type="Pfam" id="PF01979"/>
    </source>
</evidence>
<keyword evidence="5" id="KW-0479">Metal-binding</keyword>
<reference evidence="13 14" key="1">
    <citation type="journal article" date="2021" name="DNA Res.">
        <title>Genome analysis of Candida subhashii reveals its hybrid nature and dual mitochondrial genome conformations.</title>
        <authorList>
            <person name="Mixao V."/>
            <person name="Hegedusova E."/>
            <person name="Saus E."/>
            <person name="Pryszcz L.P."/>
            <person name="Cillingova A."/>
            <person name="Nosek J."/>
            <person name="Gabaldon T."/>
        </authorList>
    </citation>
    <scope>NUCLEOTIDE SEQUENCE [LARGE SCALE GENOMIC DNA]</scope>
    <source>
        <strain evidence="13 14">CBS 10753</strain>
    </source>
</reference>
<keyword evidence="7" id="KW-0862">Zinc</keyword>
<evidence type="ECO:0000256" key="5">
    <source>
        <dbReference type="ARBA" id="ARBA00022723"/>
    </source>
</evidence>
<comment type="similarity">
    <text evidence="3">Belongs to the metallo-dependent hydrolases superfamily. ATZ/TRZ family.</text>
</comment>
<evidence type="ECO:0000256" key="9">
    <source>
        <dbReference type="ARBA" id="ARBA00056079"/>
    </source>
</evidence>
<evidence type="ECO:0000256" key="1">
    <source>
        <dbReference type="ARBA" id="ARBA00001947"/>
    </source>
</evidence>
<keyword evidence="14" id="KW-1185">Reference proteome</keyword>
<comment type="pathway">
    <text evidence="2">Purine metabolism; guanine degradation; xanthine from guanine: step 1/1.</text>
</comment>
<feature type="domain" description="Amidohydrolase-related" evidence="12">
    <location>
        <begin position="119"/>
        <end position="512"/>
    </location>
</feature>
<proteinExistence type="inferred from homology"/>
<evidence type="ECO:0000256" key="3">
    <source>
        <dbReference type="ARBA" id="ARBA00006745"/>
    </source>
</evidence>
<dbReference type="GeneID" id="73472670"/>
<evidence type="ECO:0000256" key="6">
    <source>
        <dbReference type="ARBA" id="ARBA00022801"/>
    </source>
</evidence>
<comment type="function">
    <text evidence="9">Catalyzes the hydrolytic deamination of guanine, producing xanthine and ammonia.</text>
</comment>
<evidence type="ECO:0000256" key="11">
    <source>
        <dbReference type="ARBA" id="ARBA00083147"/>
    </source>
</evidence>
<evidence type="ECO:0000313" key="14">
    <source>
        <dbReference type="Proteomes" id="UP000694255"/>
    </source>
</evidence>
<dbReference type="EMBL" id="JAGSYN010000276">
    <property type="protein sequence ID" value="KAG7660604.1"/>
    <property type="molecule type" value="Genomic_DNA"/>
</dbReference>
<dbReference type="GO" id="GO:0008892">
    <property type="term" value="F:guanine deaminase activity"/>
    <property type="evidence" value="ECO:0007669"/>
    <property type="project" value="UniProtKB-EC"/>
</dbReference>
<dbReference type="InterPro" id="IPR051607">
    <property type="entry name" value="Metallo-dep_hydrolases"/>
</dbReference>
<evidence type="ECO:0000256" key="4">
    <source>
        <dbReference type="ARBA" id="ARBA00012781"/>
    </source>
</evidence>
<dbReference type="PANTHER" id="PTHR11271">
    <property type="entry name" value="GUANINE DEAMINASE"/>
    <property type="match status" value="1"/>
</dbReference>
<organism evidence="13 14">
    <name type="scientific">[Candida] subhashii</name>
    <dbReference type="NCBI Taxonomy" id="561895"/>
    <lineage>
        <taxon>Eukaryota</taxon>
        <taxon>Fungi</taxon>
        <taxon>Dikarya</taxon>
        <taxon>Ascomycota</taxon>
        <taxon>Saccharomycotina</taxon>
        <taxon>Pichiomycetes</taxon>
        <taxon>Debaryomycetaceae</taxon>
        <taxon>Spathaspora</taxon>
    </lineage>
</organism>
<dbReference type="PANTHER" id="PTHR11271:SF6">
    <property type="entry name" value="GUANINE DEAMINASE"/>
    <property type="match status" value="1"/>
</dbReference>
<dbReference type="Proteomes" id="UP000694255">
    <property type="component" value="Unassembled WGS sequence"/>
</dbReference>